<dbReference type="SUPFAM" id="SSF56112">
    <property type="entry name" value="Protein kinase-like (PK-like)"/>
    <property type="match status" value="1"/>
</dbReference>
<dbReference type="InterPro" id="IPR011009">
    <property type="entry name" value="Kinase-like_dom_sf"/>
</dbReference>
<protein>
    <submittedName>
        <fullName evidence="2">Phosphotransferase</fullName>
    </submittedName>
</protein>
<dbReference type="EMBL" id="VOGX01000052">
    <property type="protein sequence ID" value="TWV20214.1"/>
    <property type="molecule type" value="Genomic_DNA"/>
</dbReference>
<proteinExistence type="predicted"/>
<evidence type="ECO:0000259" key="1">
    <source>
        <dbReference type="Pfam" id="PF01636"/>
    </source>
</evidence>
<gene>
    <name evidence="2" type="ORF">FRZ02_24020</name>
</gene>
<reference evidence="3" key="1">
    <citation type="journal article" date="2019" name="Microbiol. Resour. Announc.">
        <title>Draft Genomic Sequences of Streptomyces misionensis and Streptomyces albidoflavus, bacteria applied for phytopathogen biocontrol.</title>
        <authorList>
            <person name="Pylro V."/>
            <person name="Dias A."/>
            <person name="Andreote F."/>
            <person name="Varani A."/>
            <person name="Andreote C."/>
            <person name="Bernardo E."/>
            <person name="Martins T."/>
        </authorList>
    </citation>
    <scope>NUCLEOTIDE SEQUENCE [LARGE SCALE GENOMIC DNA]</scope>
    <source>
        <strain evidence="3">77</strain>
    </source>
</reference>
<name>A0ABY3GW10_9ACTN</name>
<sequence>MEDRVAWEELPGALRDEVRGRAGQVTRAESVTAGLNSPATYVLSTTGGGRLFFKGVRRDDACGVRALRAEEAVAEVVAGVSPGIRHRFEVAGWYCLAFVHVAGSHVDLSPGTRDLDALTATLTRMQRFSVGGGVPAGRDVVRETIAGRLAGFLRGGEAELLAGPALLHTDTHPFNIIIGEDEGRAYVVDWAMPATGPAWVDVANTAVRLMECGQSPEFARAWLRRFPVWAAADPRAVEAYVRGTCRQWAARVGEAGALAGNQRFLALCG</sequence>
<dbReference type="Proteomes" id="UP000318052">
    <property type="component" value="Unassembled WGS sequence"/>
</dbReference>
<dbReference type="InterPro" id="IPR002575">
    <property type="entry name" value="Aminoglycoside_PTrfase"/>
</dbReference>
<evidence type="ECO:0000313" key="3">
    <source>
        <dbReference type="Proteomes" id="UP000318052"/>
    </source>
</evidence>
<feature type="domain" description="Aminoglycoside phosphotransferase" evidence="1">
    <location>
        <begin position="158"/>
        <end position="233"/>
    </location>
</feature>
<dbReference type="RefSeq" id="WP_146582731.1">
    <property type="nucleotide sequence ID" value="NZ_JBLOJX010000001.1"/>
</dbReference>
<dbReference type="Gene3D" id="3.90.1200.10">
    <property type="match status" value="1"/>
</dbReference>
<accession>A0ABY3GW10</accession>
<dbReference type="Pfam" id="PF01636">
    <property type="entry name" value="APH"/>
    <property type="match status" value="1"/>
</dbReference>
<evidence type="ECO:0000313" key="2">
    <source>
        <dbReference type="EMBL" id="TWV20214.1"/>
    </source>
</evidence>
<organism evidence="2 3">
    <name type="scientific">Streptomyces albidoflavus</name>
    <dbReference type="NCBI Taxonomy" id="1886"/>
    <lineage>
        <taxon>Bacteria</taxon>
        <taxon>Bacillati</taxon>
        <taxon>Actinomycetota</taxon>
        <taxon>Actinomycetes</taxon>
        <taxon>Kitasatosporales</taxon>
        <taxon>Streptomycetaceae</taxon>
        <taxon>Streptomyces</taxon>
        <taxon>Streptomyces albidoflavus group</taxon>
    </lineage>
</organism>
<keyword evidence="3" id="KW-1185">Reference proteome</keyword>
<comment type="caution">
    <text evidence="2">The sequence shown here is derived from an EMBL/GenBank/DDBJ whole genome shotgun (WGS) entry which is preliminary data.</text>
</comment>